<protein>
    <submittedName>
        <fullName evidence="2">Rho GTPase-activating protein 1-like protein</fullName>
    </submittedName>
</protein>
<feature type="compositionally biased region" description="Basic and acidic residues" evidence="1">
    <location>
        <begin position="332"/>
        <end position="343"/>
    </location>
</feature>
<dbReference type="Pfam" id="PF00620">
    <property type="entry name" value="RhoGAP"/>
    <property type="match status" value="1"/>
</dbReference>
<dbReference type="Pfam" id="PF13716">
    <property type="entry name" value="CRAL_TRIO_2"/>
    <property type="match status" value="1"/>
</dbReference>
<dbReference type="CDD" id="cd00170">
    <property type="entry name" value="SEC14"/>
    <property type="match status" value="1"/>
</dbReference>
<proteinExistence type="predicted"/>
<dbReference type="SUPFAM" id="SSF52087">
    <property type="entry name" value="CRAL/TRIO domain"/>
    <property type="match status" value="1"/>
</dbReference>
<dbReference type="GO" id="GO:0007264">
    <property type="term" value="P:small GTPase-mediated signal transduction"/>
    <property type="evidence" value="ECO:0007669"/>
    <property type="project" value="TreeGrafter"/>
</dbReference>
<dbReference type="EMBL" id="JXLN01010152">
    <property type="protein sequence ID" value="KPM05211.1"/>
    <property type="molecule type" value="Genomic_DNA"/>
</dbReference>
<dbReference type="Proteomes" id="UP000616769">
    <property type="component" value="Unassembled WGS sequence"/>
</dbReference>
<gene>
    <name evidence="2" type="ORF">QR98_0036700</name>
</gene>
<dbReference type="AlphaFoldDB" id="A0A132A2P3"/>
<organism evidence="2 3">
    <name type="scientific">Sarcoptes scabiei</name>
    <name type="common">Itch mite</name>
    <name type="synonym">Acarus scabiei</name>
    <dbReference type="NCBI Taxonomy" id="52283"/>
    <lineage>
        <taxon>Eukaryota</taxon>
        <taxon>Metazoa</taxon>
        <taxon>Ecdysozoa</taxon>
        <taxon>Arthropoda</taxon>
        <taxon>Chelicerata</taxon>
        <taxon>Arachnida</taxon>
        <taxon>Acari</taxon>
        <taxon>Acariformes</taxon>
        <taxon>Sarcoptiformes</taxon>
        <taxon>Astigmata</taxon>
        <taxon>Psoroptidia</taxon>
        <taxon>Sarcoptoidea</taxon>
        <taxon>Sarcoptidae</taxon>
        <taxon>Sarcoptinae</taxon>
        <taxon>Sarcoptes</taxon>
    </lineage>
</organism>
<dbReference type="PROSITE" id="PS50191">
    <property type="entry name" value="CRAL_TRIO"/>
    <property type="match status" value="1"/>
</dbReference>
<dbReference type="PANTHER" id="PTHR45808">
    <property type="entry name" value="RHO GTPASE-ACTIVATING PROTEIN 68F"/>
    <property type="match status" value="1"/>
</dbReference>
<evidence type="ECO:0000313" key="2">
    <source>
        <dbReference type="EMBL" id="KPM05211.1"/>
    </source>
</evidence>
<dbReference type="GO" id="GO:0005096">
    <property type="term" value="F:GTPase activator activity"/>
    <property type="evidence" value="ECO:0007669"/>
    <property type="project" value="TreeGrafter"/>
</dbReference>
<dbReference type="OrthoDB" id="19923at2759"/>
<dbReference type="GO" id="GO:0005737">
    <property type="term" value="C:cytoplasm"/>
    <property type="evidence" value="ECO:0007669"/>
    <property type="project" value="TreeGrafter"/>
</dbReference>
<reference evidence="2 3" key="1">
    <citation type="journal article" date="2015" name="Parasit. Vectors">
        <title>Draft genome of the scabies mite.</title>
        <authorList>
            <person name="Rider S.D.Jr."/>
            <person name="Morgan M.S."/>
            <person name="Arlian L.G."/>
        </authorList>
    </citation>
    <scope>NUCLEOTIDE SEQUENCE [LARGE SCALE GENOMIC DNA]</scope>
    <source>
        <strain evidence="2">Arlian Lab</strain>
    </source>
</reference>
<name>A0A132A2P3_SARSC</name>
<feature type="region of interest" description="Disordered" evidence="1">
    <location>
        <begin position="332"/>
        <end position="354"/>
    </location>
</feature>
<accession>A0A132A2P3</accession>
<dbReference type="InterPro" id="IPR036865">
    <property type="entry name" value="CRAL-TRIO_dom_sf"/>
</dbReference>
<dbReference type="GO" id="GO:2001136">
    <property type="term" value="P:negative regulation of endocytic recycling"/>
    <property type="evidence" value="ECO:0007669"/>
    <property type="project" value="TreeGrafter"/>
</dbReference>
<dbReference type="SMART" id="SM00516">
    <property type="entry name" value="SEC14"/>
    <property type="match status" value="1"/>
</dbReference>
<dbReference type="SUPFAM" id="SSF48350">
    <property type="entry name" value="GTPase activation domain, GAP"/>
    <property type="match status" value="1"/>
</dbReference>
<comment type="caution">
    <text evidence="2">The sequence shown here is derived from an EMBL/GenBank/DDBJ whole genome shotgun (WGS) entry which is preliminary data.</text>
</comment>
<dbReference type="Gene3D" id="3.40.525.10">
    <property type="entry name" value="CRAL-TRIO lipid binding domain"/>
    <property type="match status" value="1"/>
</dbReference>
<dbReference type="InterPro" id="IPR001251">
    <property type="entry name" value="CRAL-TRIO_dom"/>
</dbReference>
<dbReference type="InterPro" id="IPR008936">
    <property type="entry name" value="Rho_GTPase_activation_prot"/>
</dbReference>
<dbReference type="Gene3D" id="1.10.555.10">
    <property type="entry name" value="Rho GTPase activation protein"/>
    <property type="match status" value="1"/>
</dbReference>
<evidence type="ECO:0000313" key="3">
    <source>
        <dbReference type="Proteomes" id="UP000616769"/>
    </source>
</evidence>
<dbReference type="PROSITE" id="PS50238">
    <property type="entry name" value="RHOGAP"/>
    <property type="match status" value="1"/>
</dbReference>
<dbReference type="PANTHER" id="PTHR45808:SF2">
    <property type="entry name" value="RHO GTPASE-ACTIVATING PROTEIN 68F"/>
    <property type="match status" value="1"/>
</dbReference>
<feature type="compositionally biased region" description="Polar residues" evidence="1">
    <location>
        <begin position="303"/>
        <end position="312"/>
    </location>
</feature>
<dbReference type="InterPro" id="IPR000198">
    <property type="entry name" value="RhoGAP_dom"/>
</dbReference>
<dbReference type="SMART" id="SM00324">
    <property type="entry name" value="RhoGAP"/>
    <property type="match status" value="1"/>
</dbReference>
<feature type="compositionally biased region" description="Low complexity" evidence="1">
    <location>
        <begin position="276"/>
        <end position="293"/>
    </location>
</feature>
<feature type="compositionally biased region" description="Basic and acidic residues" evidence="1">
    <location>
        <begin position="251"/>
        <end position="273"/>
    </location>
</feature>
<feature type="compositionally biased region" description="Polar residues" evidence="1">
    <location>
        <begin position="1"/>
        <end position="22"/>
    </location>
</feature>
<evidence type="ECO:0000256" key="1">
    <source>
        <dbReference type="SAM" id="MobiDB-lite"/>
    </source>
</evidence>
<dbReference type="VEuPathDB" id="VectorBase:SSCA003974"/>
<sequence length="822" mass="94148">MATTTSNSAFDPRSVQQFSSTNYEDESEANLHSFQGNEAGQDLDYEPGLEFDDTELSKTTIELANTANHHTHSPSSFYLYQSAFGGGGGDVGVGDNLHRIHHCTNLLYGGDPQTNSVDFLFLNNRNSFLHHSSYDCNNLQNGLVFHNRNANDNANSDTDVDVDDVDCLNNTIKIDNNTGCDIYDPNECHNHHHHHNGGLNHLTDLIDSSLILDDNPLFSMESNAQFDYDHNGGENDDSILNDQCDNNNTNNRDRKNDDEDHSRINTEKYEKSKAPSSSSLFSSSNSLNQLHSNDSFHDDESFRNQSKKTSPQLKIDDNFNENHHCSIESFESIKSKQDDENHNTKSPLNRPTKLNFDRCQSGSCDHNQKFSPLIPIDVSQIYLHSPDELLEENFEEALREQLTSLPALDPAMDLALSEGDCDENFDDITKHGIVGVAGDDKFARKIITIYACRLPANNTFNHAKFLRYLLRTLDRYVENDYALIYFHQGLTSENKPTLSWLWQAYRAFDRKYKKNLKELFIVHPTPFIRIVLQLFRPFLSVKFGRKLHYINHLDELKAHLHLERIHIPESVLSHDKRQLKSRVFSRFKSNRNALTRSSSFYPNTQQFRISLDVLTEQNNGNPIPRTIQTCVDFLQQECCLDIEGIFRRSAKVNIVKTVQQSFNMGESVDFERLKSEPEMSLESTVHVAAVIVKSFLRELPEPLLTFQLYDDVLNFQQISGGPSPEQRQQKLTYAINLVLNRLPENNYQVRVLLKYIVKFLDKVMDHSEFNKMTAPNLAIVFGPNLLWSNKINQTLDSSFDSITAINSFAEFLLRNHRQIFSK</sequence>
<feature type="compositionally biased region" description="Low complexity" evidence="1">
    <location>
        <begin position="241"/>
        <end position="250"/>
    </location>
</feature>
<feature type="region of interest" description="Disordered" evidence="1">
    <location>
        <begin position="1"/>
        <end position="29"/>
    </location>
</feature>
<feature type="region of interest" description="Disordered" evidence="1">
    <location>
        <begin position="225"/>
        <end position="318"/>
    </location>
</feature>